<evidence type="ECO:0000256" key="12">
    <source>
        <dbReference type="ARBA" id="ARBA00023295"/>
    </source>
</evidence>
<dbReference type="GO" id="GO:0000703">
    <property type="term" value="F:oxidized pyrimidine nucleobase lesion DNA N-glycosylase activity"/>
    <property type="evidence" value="ECO:0007669"/>
    <property type="project" value="UniProtKB-UniRule"/>
</dbReference>
<dbReference type="GO" id="GO:0005634">
    <property type="term" value="C:nucleus"/>
    <property type="evidence" value="ECO:0007669"/>
    <property type="project" value="UniProtKB-SubCell"/>
</dbReference>
<keyword evidence="11 13" id="KW-0456">Lyase</keyword>
<dbReference type="InterPro" id="IPR003265">
    <property type="entry name" value="HhH-GPD_domain"/>
</dbReference>
<keyword evidence="3" id="KW-0004">4Fe-4S</keyword>
<name>A0A922CNM8_MANSE</name>
<dbReference type="PANTHER" id="PTHR43286">
    <property type="entry name" value="ENDONUCLEASE III-LIKE PROTEIN 1"/>
    <property type="match status" value="1"/>
</dbReference>
<keyword evidence="6 13" id="KW-0378">Hydrolase</keyword>
<keyword evidence="8" id="KW-0408">Iron</keyword>
<keyword evidence="10 13" id="KW-0234">DNA repair</keyword>
<evidence type="ECO:0000256" key="13">
    <source>
        <dbReference type="HAMAP-Rule" id="MF_03183"/>
    </source>
</evidence>
<feature type="compositionally biased region" description="Basic and acidic residues" evidence="14">
    <location>
        <begin position="333"/>
        <end position="352"/>
    </location>
</feature>
<feature type="compositionally biased region" description="Basic and acidic residues" evidence="14">
    <location>
        <begin position="30"/>
        <end position="44"/>
    </location>
</feature>
<dbReference type="EMBL" id="JH668418">
    <property type="protein sequence ID" value="KAG6452103.1"/>
    <property type="molecule type" value="Genomic_DNA"/>
</dbReference>
<keyword evidence="17" id="KW-1185">Reference proteome</keyword>
<dbReference type="GO" id="GO:0006285">
    <property type="term" value="P:base-excision repair, AP site formation"/>
    <property type="evidence" value="ECO:0007669"/>
    <property type="project" value="UniProtKB-UniRule"/>
</dbReference>
<comment type="catalytic activity">
    <reaction evidence="13">
        <text>2'-deoxyribonucleotide-(2'-deoxyribose 5'-phosphate)-2'-deoxyribonucleotide-DNA = a 3'-end 2'-deoxyribonucleotide-(2,3-dehydro-2,3-deoxyribose 5'-phosphate)-DNA + a 5'-end 5'-phospho-2'-deoxyribonucleoside-DNA + H(+)</text>
        <dbReference type="Rhea" id="RHEA:66592"/>
        <dbReference type="Rhea" id="RHEA-COMP:13180"/>
        <dbReference type="Rhea" id="RHEA-COMP:16897"/>
        <dbReference type="Rhea" id="RHEA-COMP:17067"/>
        <dbReference type="ChEBI" id="CHEBI:15378"/>
        <dbReference type="ChEBI" id="CHEBI:136412"/>
        <dbReference type="ChEBI" id="CHEBI:157695"/>
        <dbReference type="ChEBI" id="CHEBI:167181"/>
        <dbReference type="EC" id="4.2.99.18"/>
    </reaction>
</comment>
<feature type="compositionally biased region" description="Polar residues" evidence="14">
    <location>
        <begin position="420"/>
        <end position="430"/>
    </location>
</feature>
<evidence type="ECO:0000256" key="6">
    <source>
        <dbReference type="ARBA" id="ARBA00022801"/>
    </source>
</evidence>
<gene>
    <name evidence="13" type="primary">NTH1</name>
    <name evidence="16" type="ORF">O3G_MSEX007489</name>
</gene>
<evidence type="ECO:0000313" key="17">
    <source>
        <dbReference type="Proteomes" id="UP000791440"/>
    </source>
</evidence>
<dbReference type="SMART" id="SM00525">
    <property type="entry name" value="FES"/>
    <property type="match status" value="1"/>
</dbReference>
<keyword evidence="5 13" id="KW-0227">DNA damage</keyword>
<feature type="compositionally biased region" description="Basic and acidic residues" evidence="14">
    <location>
        <begin position="431"/>
        <end position="440"/>
    </location>
</feature>
<evidence type="ECO:0000259" key="15">
    <source>
        <dbReference type="SMART" id="SM00478"/>
    </source>
</evidence>
<evidence type="ECO:0000313" key="16">
    <source>
        <dbReference type="EMBL" id="KAG6452103.1"/>
    </source>
</evidence>
<dbReference type="Pfam" id="PF00730">
    <property type="entry name" value="HhH-GPD"/>
    <property type="match status" value="1"/>
</dbReference>
<evidence type="ECO:0000256" key="9">
    <source>
        <dbReference type="ARBA" id="ARBA00023014"/>
    </source>
</evidence>
<feature type="domain" description="HhH-GPD" evidence="15">
    <location>
        <begin position="151"/>
        <end position="301"/>
    </location>
</feature>
<evidence type="ECO:0000256" key="5">
    <source>
        <dbReference type="ARBA" id="ARBA00022763"/>
    </source>
</evidence>
<comment type="caution">
    <text evidence="16">The sequence shown here is derived from an EMBL/GenBank/DDBJ whole genome shotgun (WGS) entry which is preliminary data.</text>
</comment>
<dbReference type="HAMAP" id="MF_03183">
    <property type="entry name" value="Endonuclease_III_Nth"/>
    <property type="match status" value="1"/>
</dbReference>
<dbReference type="GO" id="GO:0046872">
    <property type="term" value="F:metal ion binding"/>
    <property type="evidence" value="ECO:0007669"/>
    <property type="project" value="UniProtKB-KW"/>
</dbReference>
<dbReference type="PANTHER" id="PTHR43286:SF1">
    <property type="entry name" value="ENDONUCLEASE III-LIKE PROTEIN 1"/>
    <property type="match status" value="1"/>
</dbReference>
<evidence type="ECO:0000256" key="1">
    <source>
        <dbReference type="ARBA" id="ARBA00001966"/>
    </source>
</evidence>
<dbReference type="EC" id="4.2.99.18" evidence="13"/>
<dbReference type="AlphaFoldDB" id="A0A922CNM8"/>
<dbReference type="Gene3D" id="1.10.340.30">
    <property type="entry name" value="Hypothetical protein, domain 2"/>
    <property type="match status" value="1"/>
</dbReference>
<feature type="region of interest" description="Disordered" evidence="14">
    <location>
        <begin position="24"/>
        <end position="61"/>
    </location>
</feature>
<comment type="caution">
    <text evidence="13">Lacks conserved residue(s) required for the propagation of feature annotation.</text>
</comment>
<dbReference type="InterPro" id="IPR011257">
    <property type="entry name" value="DNA_glycosylase"/>
</dbReference>
<comment type="function">
    <text evidence="13">Bifunctional DNA N-glycosylase with associated apurinic/apyrimidinic (AP) lyase function that catalyzes the first step in base excision repair (BER), the primary repair pathway for the repair of oxidative DNA damage. The DNA N-glycosylase activity releases the damaged DNA base from DNA by cleaving the N-glycosidic bond, leaving an AP site. The AP lyase activity cleaves the phosphodiester bond 3' to the AP site by a beta-elimination. Primarily recognizes and repairs oxidative base damage of pyrimidines.</text>
</comment>
<sequence>MIRKIDGLWKTIMRRGKANIKKSSSSVFPEYKKVKNDNNNEEKPGTSNIASAPLSEPQLSTQSIENTYSELNKYQYKKKPHIKIQYEEDPPPKMEASGLWEPPKWREFLVNLRNMRANNDAPVDSMGCHMSMDLNASPEVYRYQSLISLMLSSQTKDQVTFAAMERLRKRGLTIDSVLEMSDEELGNLIYPVGFWKTKVKYIKKTTQTLKEQYNGDIPDSAEKLCKLTGVGPKMAHICMKVAWNKITGIGVDTHVHRISNRIGWVKKPTSTPEDTRRALETWIPYELWSEVNHLMVGFGQTICLPIGPMCHECLNNDICPSSGLGRKSPKKTPIKDDKTTKASPAKDIKTEVTEDNEGEIGRQVNIEEIKSQKKKITHKKEPDPDLYDFKIDAKTEISKKKFQANNQKKKTNNKRKLESSENNMNDNVSPSDKELKEVVKSKSPRVKVTTNELQDESG</sequence>
<evidence type="ECO:0000256" key="10">
    <source>
        <dbReference type="ARBA" id="ARBA00023204"/>
    </source>
</evidence>
<dbReference type="InterPro" id="IPR003651">
    <property type="entry name" value="Endonuclease3_FeS-loop_motif"/>
</dbReference>
<dbReference type="CDD" id="cd00056">
    <property type="entry name" value="ENDO3c"/>
    <property type="match status" value="1"/>
</dbReference>
<dbReference type="GO" id="GO:0005739">
    <property type="term" value="C:mitochondrion"/>
    <property type="evidence" value="ECO:0007669"/>
    <property type="project" value="UniProtKB-SubCell"/>
</dbReference>
<dbReference type="GO" id="GO:0140078">
    <property type="term" value="F:class I DNA-(apurinic or apyrimidinic site) endonuclease activity"/>
    <property type="evidence" value="ECO:0007669"/>
    <property type="project" value="UniProtKB-EC"/>
</dbReference>
<feature type="region of interest" description="Disordered" evidence="14">
    <location>
        <begin position="321"/>
        <end position="359"/>
    </location>
</feature>
<keyword evidence="12 13" id="KW-0326">Glycosidase</keyword>
<dbReference type="GO" id="GO:0051539">
    <property type="term" value="F:4 iron, 4 sulfur cluster binding"/>
    <property type="evidence" value="ECO:0007669"/>
    <property type="project" value="UniProtKB-KW"/>
</dbReference>
<evidence type="ECO:0000256" key="11">
    <source>
        <dbReference type="ARBA" id="ARBA00023239"/>
    </source>
</evidence>
<evidence type="ECO:0000256" key="8">
    <source>
        <dbReference type="ARBA" id="ARBA00023004"/>
    </source>
</evidence>
<keyword evidence="7" id="KW-0809">Transit peptide</keyword>
<evidence type="ECO:0000256" key="4">
    <source>
        <dbReference type="ARBA" id="ARBA00022723"/>
    </source>
</evidence>
<dbReference type="GO" id="GO:0003677">
    <property type="term" value="F:DNA binding"/>
    <property type="evidence" value="ECO:0007669"/>
    <property type="project" value="UniProtKB-UniRule"/>
</dbReference>
<keyword evidence="13" id="KW-0496">Mitochondrion</keyword>
<evidence type="ECO:0000256" key="2">
    <source>
        <dbReference type="ARBA" id="ARBA00008343"/>
    </source>
</evidence>
<dbReference type="OrthoDB" id="2099276at2759"/>
<organism evidence="16 17">
    <name type="scientific">Manduca sexta</name>
    <name type="common">Tobacco hawkmoth</name>
    <name type="synonym">Tobacco hornworm</name>
    <dbReference type="NCBI Taxonomy" id="7130"/>
    <lineage>
        <taxon>Eukaryota</taxon>
        <taxon>Metazoa</taxon>
        <taxon>Ecdysozoa</taxon>
        <taxon>Arthropoda</taxon>
        <taxon>Hexapoda</taxon>
        <taxon>Insecta</taxon>
        <taxon>Pterygota</taxon>
        <taxon>Neoptera</taxon>
        <taxon>Endopterygota</taxon>
        <taxon>Lepidoptera</taxon>
        <taxon>Glossata</taxon>
        <taxon>Ditrysia</taxon>
        <taxon>Bombycoidea</taxon>
        <taxon>Sphingidae</taxon>
        <taxon>Sphinginae</taxon>
        <taxon>Sphingini</taxon>
        <taxon>Manduca</taxon>
    </lineage>
</organism>
<dbReference type="EC" id="3.2.2.-" evidence="13"/>
<reference evidence="16" key="2">
    <citation type="submission" date="2020-12" db="EMBL/GenBank/DDBJ databases">
        <authorList>
            <person name="Kanost M."/>
        </authorList>
    </citation>
    <scope>NUCLEOTIDE SEQUENCE</scope>
</reference>
<keyword evidence="4" id="KW-0479">Metal-binding</keyword>
<dbReference type="Pfam" id="PF00633">
    <property type="entry name" value="HHH"/>
    <property type="match status" value="1"/>
</dbReference>
<comment type="similarity">
    <text evidence="2 13">Belongs to the Nth/MutY family.</text>
</comment>
<feature type="region of interest" description="Disordered" evidence="14">
    <location>
        <begin position="398"/>
        <end position="458"/>
    </location>
</feature>
<dbReference type="InterPro" id="IPR030841">
    <property type="entry name" value="NTH1"/>
</dbReference>
<proteinExistence type="inferred from homology"/>
<evidence type="ECO:0000256" key="14">
    <source>
        <dbReference type="SAM" id="MobiDB-lite"/>
    </source>
</evidence>
<dbReference type="InterPro" id="IPR000445">
    <property type="entry name" value="HhH_motif"/>
</dbReference>
<dbReference type="Gene3D" id="1.10.1670.10">
    <property type="entry name" value="Helix-hairpin-Helix base-excision DNA repair enzymes (C-terminal)"/>
    <property type="match status" value="1"/>
</dbReference>
<dbReference type="SUPFAM" id="SSF48150">
    <property type="entry name" value="DNA-glycosylase"/>
    <property type="match status" value="1"/>
</dbReference>
<comment type="subcellular location">
    <subcellularLocation>
        <location evidence="13">Nucleus</location>
    </subcellularLocation>
    <subcellularLocation>
        <location evidence="13">Mitochondrion</location>
    </subcellularLocation>
</comment>
<dbReference type="SMART" id="SM00478">
    <property type="entry name" value="ENDO3c"/>
    <property type="match status" value="1"/>
</dbReference>
<dbReference type="InterPro" id="IPR023170">
    <property type="entry name" value="HhH_base_excis_C"/>
</dbReference>
<dbReference type="FunFam" id="1.10.340.30:FF:000005">
    <property type="entry name" value="Endonuclease III-like protein 1"/>
    <property type="match status" value="1"/>
</dbReference>
<dbReference type="Proteomes" id="UP000791440">
    <property type="component" value="Unassembled WGS sequence"/>
</dbReference>
<accession>A0A922CNM8</accession>
<protein>
    <recommendedName>
        <fullName evidence="13">Endonuclease III homolog</fullName>
        <ecNumber evidence="13">3.2.2.-</ecNumber>
        <ecNumber evidence="13">4.2.99.18</ecNumber>
    </recommendedName>
    <alternativeName>
        <fullName evidence="13">Bifunctional DNA N-glycosylase/DNA-(apurinic or apyrimidinic site) lyase</fullName>
        <shortName evidence="13">DNA glycosylase/AP lyase</shortName>
    </alternativeName>
</protein>
<keyword evidence="9" id="KW-0411">Iron-sulfur</keyword>
<evidence type="ECO:0000256" key="7">
    <source>
        <dbReference type="ARBA" id="ARBA00022946"/>
    </source>
</evidence>
<reference evidence="16" key="1">
    <citation type="journal article" date="2016" name="Insect Biochem. Mol. Biol.">
        <title>Multifaceted biological insights from a draft genome sequence of the tobacco hornworm moth, Manduca sexta.</title>
        <authorList>
            <person name="Kanost M.R."/>
            <person name="Arrese E.L."/>
            <person name="Cao X."/>
            <person name="Chen Y.R."/>
            <person name="Chellapilla S."/>
            <person name="Goldsmith M.R."/>
            <person name="Grosse-Wilde E."/>
            <person name="Heckel D.G."/>
            <person name="Herndon N."/>
            <person name="Jiang H."/>
            <person name="Papanicolaou A."/>
            <person name="Qu J."/>
            <person name="Soulages J.L."/>
            <person name="Vogel H."/>
            <person name="Walters J."/>
            <person name="Waterhouse R.M."/>
            <person name="Ahn S.J."/>
            <person name="Almeida F.C."/>
            <person name="An C."/>
            <person name="Aqrawi P."/>
            <person name="Bretschneider A."/>
            <person name="Bryant W.B."/>
            <person name="Bucks S."/>
            <person name="Chao H."/>
            <person name="Chevignon G."/>
            <person name="Christen J.M."/>
            <person name="Clarke D.F."/>
            <person name="Dittmer N.T."/>
            <person name="Ferguson L.C.F."/>
            <person name="Garavelou S."/>
            <person name="Gordon K.H.J."/>
            <person name="Gunaratna R.T."/>
            <person name="Han Y."/>
            <person name="Hauser F."/>
            <person name="He Y."/>
            <person name="Heidel-Fischer H."/>
            <person name="Hirsh A."/>
            <person name="Hu Y."/>
            <person name="Jiang H."/>
            <person name="Kalra D."/>
            <person name="Klinner C."/>
            <person name="Konig C."/>
            <person name="Kovar C."/>
            <person name="Kroll A.R."/>
            <person name="Kuwar S.S."/>
            <person name="Lee S.L."/>
            <person name="Lehman R."/>
            <person name="Li K."/>
            <person name="Li Z."/>
            <person name="Liang H."/>
            <person name="Lovelace S."/>
            <person name="Lu Z."/>
            <person name="Mansfield J.H."/>
            <person name="McCulloch K.J."/>
            <person name="Mathew T."/>
            <person name="Morton B."/>
            <person name="Muzny D.M."/>
            <person name="Neunemann D."/>
            <person name="Ongeri F."/>
            <person name="Pauchet Y."/>
            <person name="Pu L.L."/>
            <person name="Pyrousis I."/>
            <person name="Rao X.J."/>
            <person name="Redding A."/>
            <person name="Roesel C."/>
            <person name="Sanchez-Gracia A."/>
            <person name="Schaack S."/>
            <person name="Shukla A."/>
            <person name="Tetreau G."/>
            <person name="Wang Y."/>
            <person name="Xiong G.H."/>
            <person name="Traut W."/>
            <person name="Walsh T.K."/>
            <person name="Worley K.C."/>
            <person name="Wu D."/>
            <person name="Wu W."/>
            <person name="Wu Y.Q."/>
            <person name="Zhang X."/>
            <person name="Zou Z."/>
            <person name="Zucker H."/>
            <person name="Briscoe A.D."/>
            <person name="Burmester T."/>
            <person name="Clem R.J."/>
            <person name="Feyereisen R."/>
            <person name="Grimmelikhuijzen C.J.P."/>
            <person name="Hamodrakas S.J."/>
            <person name="Hansson B.S."/>
            <person name="Huguet E."/>
            <person name="Jermiin L.S."/>
            <person name="Lan Q."/>
            <person name="Lehman H.K."/>
            <person name="Lorenzen M."/>
            <person name="Merzendorfer H."/>
            <person name="Michalopoulos I."/>
            <person name="Morton D.B."/>
            <person name="Muthukrishnan S."/>
            <person name="Oakeshott J.G."/>
            <person name="Palmer W."/>
            <person name="Park Y."/>
            <person name="Passarelli A.L."/>
            <person name="Rozas J."/>
            <person name="Schwartz L.M."/>
            <person name="Smith W."/>
            <person name="Southgate A."/>
            <person name="Vilcinskas A."/>
            <person name="Vogt R."/>
            <person name="Wang P."/>
            <person name="Werren J."/>
            <person name="Yu X.Q."/>
            <person name="Zhou J.J."/>
            <person name="Brown S.J."/>
            <person name="Scherer S.E."/>
            <person name="Richards S."/>
            <person name="Blissard G.W."/>
        </authorList>
    </citation>
    <scope>NUCLEOTIDE SEQUENCE</scope>
</reference>
<evidence type="ECO:0000256" key="3">
    <source>
        <dbReference type="ARBA" id="ARBA00022485"/>
    </source>
</evidence>
<dbReference type="GO" id="GO:0006289">
    <property type="term" value="P:nucleotide-excision repair"/>
    <property type="evidence" value="ECO:0007669"/>
    <property type="project" value="TreeGrafter"/>
</dbReference>
<dbReference type="FunFam" id="1.10.1670.10:FF:000003">
    <property type="entry name" value="Endonuclease III homolog"/>
    <property type="match status" value="1"/>
</dbReference>
<keyword evidence="13" id="KW-0539">Nucleus</keyword>
<comment type="cofactor">
    <cofactor evidence="1">
        <name>[4Fe-4S] cluster</name>
        <dbReference type="ChEBI" id="CHEBI:49883"/>
    </cofactor>
</comment>